<feature type="transmembrane region" description="Helical" evidence="2">
    <location>
        <begin position="337"/>
        <end position="359"/>
    </location>
</feature>
<feature type="transmembrane region" description="Helical" evidence="2">
    <location>
        <begin position="365"/>
        <end position="383"/>
    </location>
</feature>
<accession>A0A271J2P6</accession>
<evidence type="ECO:0000256" key="2">
    <source>
        <dbReference type="SAM" id="Phobius"/>
    </source>
</evidence>
<name>A0A271J2P6_9BACT</name>
<feature type="transmembrane region" description="Helical" evidence="2">
    <location>
        <begin position="404"/>
        <end position="425"/>
    </location>
</feature>
<comment type="caution">
    <text evidence="3">The sequence shown here is derived from an EMBL/GenBank/DDBJ whole genome shotgun (WGS) entry which is preliminary data.</text>
</comment>
<dbReference type="OrthoDB" id="7446256at2"/>
<gene>
    <name evidence="3" type="ORF">BSZ37_15305</name>
</gene>
<feature type="transmembrane region" description="Helical" evidence="2">
    <location>
        <begin position="106"/>
        <end position="123"/>
    </location>
</feature>
<dbReference type="EMBL" id="MQWD01000001">
    <property type="protein sequence ID" value="PAP77713.1"/>
    <property type="molecule type" value="Genomic_DNA"/>
</dbReference>
<keyword evidence="2" id="KW-0472">Membrane</keyword>
<keyword evidence="2" id="KW-0812">Transmembrane</keyword>
<dbReference type="Pfam" id="PF12412">
    <property type="entry name" value="DUF3667"/>
    <property type="match status" value="1"/>
</dbReference>
<evidence type="ECO:0000256" key="1">
    <source>
        <dbReference type="SAM" id="MobiDB-lite"/>
    </source>
</evidence>
<dbReference type="AlphaFoldDB" id="A0A271J2P6"/>
<feature type="region of interest" description="Disordered" evidence="1">
    <location>
        <begin position="1"/>
        <end position="26"/>
    </location>
</feature>
<dbReference type="RefSeq" id="WP_095511378.1">
    <property type="nucleotide sequence ID" value="NZ_MQWD01000001.1"/>
</dbReference>
<keyword evidence="4" id="KW-1185">Reference proteome</keyword>
<proteinExistence type="predicted"/>
<protein>
    <recommendedName>
        <fullName evidence="5">DUF3667 domain-containing protein</fullName>
    </recommendedName>
</protein>
<evidence type="ECO:0000313" key="3">
    <source>
        <dbReference type="EMBL" id="PAP77713.1"/>
    </source>
</evidence>
<feature type="transmembrane region" description="Helical" evidence="2">
    <location>
        <begin position="306"/>
        <end position="325"/>
    </location>
</feature>
<dbReference type="InterPro" id="IPR022134">
    <property type="entry name" value="DUF3667"/>
</dbReference>
<sequence>MSDIDPTLYSALADEEEPHPGDPAPPSGRGTCANCGEPIAGAYCAACGQRDQPLRQPVHRFLARSASEFFGVDGRVWVTLRDLLFRPGALTVAYVEGRRRRYLRPLRVYLTSTLLFFVLLTLLDPAERLRETISTGGADPDSTVVVADHLAEVEANIAAAPIEAAEERAEVDSLQAIVDRLQVPAADSAAVQADSAGIASDADDDLLDDLEDVQDTLDDTRGDAADRLRRWRLEAALLSALPPDSTVRLADIHEARARIYPETNANINLPEGLARSGAIRRINAARSRGEIAEAGAAFAREAIGRVPTALFLILPVFALLLKVLYVRRDWYYAEHLVFGLHTHAFAFLVFTVIACLLAITTAEWARTLSLVLFWGGIPLYFLLAQKRVYGQGWTKTVAKALVLGWAYSIVLFWGLVGVIVLAAALSS</sequence>
<dbReference type="Proteomes" id="UP000216339">
    <property type="component" value="Unassembled WGS sequence"/>
</dbReference>
<reference evidence="3 4" key="1">
    <citation type="submission" date="2016-11" db="EMBL/GenBank/DDBJ databases">
        <title>Study of marine rhodopsin-containing bacteria.</title>
        <authorList>
            <person name="Yoshizawa S."/>
            <person name="Kumagai Y."/>
            <person name="Kogure K."/>
        </authorList>
    </citation>
    <scope>NUCLEOTIDE SEQUENCE [LARGE SCALE GENOMIC DNA]</scope>
    <source>
        <strain evidence="3 4">SAORIC-28</strain>
    </source>
</reference>
<evidence type="ECO:0000313" key="4">
    <source>
        <dbReference type="Proteomes" id="UP000216339"/>
    </source>
</evidence>
<evidence type="ECO:0008006" key="5">
    <source>
        <dbReference type="Google" id="ProtNLM"/>
    </source>
</evidence>
<keyword evidence="2" id="KW-1133">Transmembrane helix</keyword>
<organism evidence="3 4">
    <name type="scientific">Rubrivirga marina</name>
    <dbReference type="NCBI Taxonomy" id="1196024"/>
    <lineage>
        <taxon>Bacteria</taxon>
        <taxon>Pseudomonadati</taxon>
        <taxon>Rhodothermota</taxon>
        <taxon>Rhodothermia</taxon>
        <taxon>Rhodothermales</taxon>
        <taxon>Rubricoccaceae</taxon>
        <taxon>Rubrivirga</taxon>
    </lineage>
</organism>